<evidence type="ECO:0000313" key="3">
    <source>
        <dbReference type="Proteomes" id="UP000294847"/>
    </source>
</evidence>
<feature type="region of interest" description="Disordered" evidence="1">
    <location>
        <begin position="1"/>
        <end position="27"/>
    </location>
</feature>
<gene>
    <name evidence="2" type="ORF">PoMZ_07015</name>
</gene>
<dbReference type="EMBL" id="CP034209">
    <property type="protein sequence ID" value="QBZ65308.1"/>
    <property type="molecule type" value="Genomic_DNA"/>
</dbReference>
<evidence type="ECO:0000313" key="2">
    <source>
        <dbReference type="EMBL" id="QBZ65308.1"/>
    </source>
</evidence>
<name>A0A4V1C815_PYROR</name>
<accession>A0A4V1C815</accession>
<sequence>MPTLENNPAVLKKKKSRSIDMASTPGVATPLVDEDKSLASEISGLEESLASIATAHEKYHESLAAATDRLDTVIEEHVSSVLPPLRELIAAARYFWAGMIDAQAGQVVGEGEGDQPDEEDVERALREIEKSVAVLDSACETGLRLLTDDDLGASIKTSRVRATGAYNAAFGFWKDCDSRRIPEARQLLEANMQTIAALEKKANAANSARDNDLSSIPSEDDTLGYKPLSTAKAARKGAAIIDGSVVQSQVRSDMKEALTEHQTLAQSVTKLVCQGTHLKLLRNELRGQDLLGTICEQRLKTIVRNLERGRAGATSIIDVVKKILGKLEFIDAKDEGDFPVEDLLGLSARLIVHLRHHSTEERWALSQDLVTSLKGQGNGQGQGLPLPLSVTEILSQIESPRPNNDNRGTPKAIPNRPAEADQHRCAPLPSTERRAPGGLDALAPMPYQEEPATPPPPQLQIMGASWAGKDVTATLAGRVKDNKLVINMHNIHTILGDPMPYKYKILTGLYRYGDRGEERLFIISEQLPLFSSSVFVISPPKDNHPSNRLSIPVANNVWQDPSGGFEIVAVTYGPRHVRNEAVLADFADYFAGRKGRMVPDNGFFRGDPWPGQDKTWTVFVRFAGSGRGITTVAGLEGRGLENPWASL</sequence>
<reference evidence="2 3" key="1">
    <citation type="journal article" date="2019" name="Mol. Biol. Evol.">
        <title>Blast fungal genomes show frequent chromosomal changes, gene gains and losses, and effector gene turnover.</title>
        <authorList>
            <person name="Gomez Luciano L.B."/>
            <person name="Jason Tsai I."/>
            <person name="Chuma I."/>
            <person name="Tosa Y."/>
            <person name="Chen Y.H."/>
            <person name="Li J.Y."/>
            <person name="Li M.Y."/>
            <person name="Jade Lu M.Y."/>
            <person name="Nakayashiki H."/>
            <person name="Li W.H."/>
        </authorList>
    </citation>
    <scope>NUCLEOTIDE SEQUENCE [LARGE SCALE GENOMIC DNA]</scope>
    <source>
        <strain evidence="2">MZ5-1-6</strain>
    </source>
</reference>
<protein>
    <submittedName>
        <fullName evidence="2">Uncharacterized protein</fullName>
    </submittedName>
</protein>
<organism evidence="2 3">
    <name type="scientific">Pyricularia oryzae</name>
    <name type="common">Rice blast fungus</name>
    <name type="synonym">Magnaporthe oryzae</name>
    <dbReference type="NCBI Taxonomy" id="318829"/>
    <lineage>
        <taxon>Eukaryota</taxon>
        <taxon>Fungi</taxon>
        <taxon>Dikarya</taxon>
        <taxon>Ascomycota</taxon>
        <taxon>Pezizomycotina</taxon>
        <taxon>Sordariomycetes</taxon>
        <taxon>Sordariomycetidae</taxon>
        <taxon>Magnaporthales</taxon>
        <taxon>Pyriculariaceae</taxon>
        <taxon>Pyricularia</taxon>
    </lineage>
</organism>
<dbReference type="Proteomes" id="UP000294847">
    <property type="component" value="Chromosome 6"/>
</dbReference>
<evidence type="ECO:0000256" key="1">
    <source>
        <dbReference type="SAM" id="MobiDB-lite"/>
    </source>
</evidence>
<feature type="compositionally biased region" description="Polar residues" evidence="1">
    <location>
        <begin position="398"/>
        <end position="407"/>
    </location>
</feature>
<dbReference type="AlphaFoldDB" id="A0A4V1C815"/>
<feature type="region of interest" description="Disordered" evidence="1">
    <location>
        <begin position="398"/>
        <end position="455"/>
    </location>
</feature>
<proteinExistence type="predicted"/>